<dbReference type="RefSeq" id="WP_344036543.1">
    <property type="nucleotide sequence ID" value="NZ_BAAAKE010000005.1"/>
</dbReference>
<keyword evidence="2" id="KW-1185">Reference proteome</keyword>
<protein>
    <submittedName>
        <fullName evidence="1">Uncharacterized protein</fullName>
    </submittedName>
</protein>
<gene>
    <name evidence="1" type="ORF">ACFPFM_07885</name>
</gene>
<accession>A0ABV9XW50</accession>
<evidence type="ECO:0000313" key="2">
    <source>
        <dbReference type="Proteomes" id="UP001595833"/>
    </source>
</evidence>
<name>A0ABV9XW50_9PSEU</name>
<proteinExistence type="predicted"/>
<evidence type="ECO:0000313" key="1">
    <source>
        <dbReference type="EMBL" id="MFC5053677.1"/>
    </source>
</evidence>
<dbReference type="EMBL" id="JBHSJB010000007">
    <property type="protein sequence ID" value="MFC5053677.1"/>
    <property type="molecule type" value="Genomic_DNA"/>
</dbReference>
<sequence length="125" mass="13858">MLDHPATAWANSDQDVLSYLPDDLVEQYRRDIDTVAANLIARHLINAWRERGYVVAFASAADLDASTDSPDDETYLAVWNAAAGRIDPDELSLAVLDGVRRSLAWPYQRTYDDAVARLAAAAQEH</sequence>
<organism evidence="1 2">
    <name type="scientific">Saccharothrix xinjiangensis</name>
    <dbReference type="NCBI Taxonomy" id="204798"/>
    <lineage>
        <taxon>Bacteria</taxon>
        <taxon>Bacillati</taxon>
        <taxon>Actinomycetota</taxon>
        <taxon>Actinomycetes</taxon>
        <taxon>Pseudonocardiales</taxon>
        <taxon>Pseudonocardiaceae</taxon>
        <taxon>Saccharothrix</taxon>
    </lineage>
</organism>
<reference evidence="2" key="1">
    <citation type="journal article" date="2019" name="Int. J. Syst. Evol. Microbiol.">
        <title>The Global Catalogue of Microorganisms (GCM) 10K type strain sequencing project: providing services to taxonomists for standard genome sequencing and annotation.</title>
        <authorList>
            <consortium name="The Broad Institute Genomics Platform"/>
            <consortium name="The Broad Institute Genome Sequencing Center for Infectious Disease"/>
            <person name="Wu L."/>
            <person name="Ma J."/>
        </authorList>
    </citation>
    <scope>NUCLEOTIDE SEQUENCE [LARGE SCALE GENOMIC DNA]</scope>
    <source>
        <strain evidence="2">KCTC 12848</strain>
    </source>
</reference>
<comment type="caution">
    <text evidence="1">The sequence shown here is derived from an EMBL/GenBank/DDBJ whole genome shotgun (WGS) entry which is preliminary data.</text>
</comment>
<dbReference type="Proteomes" id="UP001595833">
    <property type="component" value="Unassembled WGS sequence"/>
</dbReference>